<dbReference type="InterPro" id="IPR038909">
    <property type="entry name" value="Effector_transcript"/>
</dbReference>
<reference evidence="1" key="1">
    <citation type="submission" date="1999-10" db="EMBL/GenBank/DDBJ databases">
        <title>Benzyladenine-induced gene in adventitious shoot regeneration in Pyrus pyrifolia 'Whangkeumbae'.</title>
        <authorList>
            <person name="Kim C.S."/>
            <person name="Lee C.H."/>
            <person name="Lee G.P."/>
        </authorList>
    </citation>
    <scope>NUCLEOTIDE SEQUENCE</scope>
</reference>
<dbReference type="GO" id="GO:0003677">
    <property type="term" value="F:DNA binding"/>
    <property type="evidence" value="ECO:0007669"/>
    <property type="project" value="InterPro"/>
</dbReference>
<dbReference type="PANTHER" id="PTHR35133">
    <property type="entry name" value="PROTEIN EFFECTOR OF TRANSCRIPTION 2-RELATED"/>
    <property type="match status" value="1"/>
</dbReference>
<dbReference type="Pfam" id="PF19239">
    <property type="entry name" value="GIY_YIG_domain"/>
    <property type="match status" value="1"/>
</dbReference>
<dbReference type="GO" id="GO:0006355">
    <property type="term" value="P:regulation of DNA-templated transcription"/>
    <property type="evidence" value="ECO:0007669"/>
    <property type="project" value="InterPro"/>
</dbReference>
<organism evidence="1">
    <name type="scientific">Pyrus pyrifolia</name>
    <name type="common">Chinese pear</name>
    <name type="synonym">Pyrus serotina</name>
    <dbReference type="NCBI Taxonomy" id="3767"/>
    <lineage>
        <taxon>Eukaryota</taxon>
        <taxon>Viridiplantae</taxon>
        <taxon>Streptophyta</taxon>
        <taxon>Embryophyta</taxon>
        <taxon>Tracheophyta</taxon>
        <taxon>Spermatophyta</taxon>
        <taxon>Magnoliopsida</taxon>
        <taxon>eudicotyledons</taxon>
        <taxon>Gunneridae</taxon>
        <taxon>Pentapetalae</taxon>
        <taxon>rosids</taxon>
        <taxon>fabids</taxon>
        <taxon>Rosales</taxon>
        <taxon>Rosaceae</taxon>
        <taxon>Amygdaloideae</taxon>
        <taxon>Maleae</taxon>
        <taxon>Pyrus</taxon>
    </lineage>
</organism>
<proteinExistence type="evidence at transcript level"/>
<name>Q9LLK9_PYRPY</name>
<protein>
    <submittedName>
        <fullName evidence="1">Putative transcription factor</fullName>
    </submittedName>
</protein>
<dbReference type="PANTHER" id="PTHR35133:SF1">
    <property type="entry name" value="PROTEIN EFFECTOR OF TRANSCRIPTION 2-RELATED"/>
    <property type="match status" value="1"/>
</dbReference>
<dbReference type="AlphaFoldDB" id="Q9LLK9"/>
<accession>Q9LLK9</accession>
<dbReference type="EMBL" id="AF195212">
    <property type="protein sequence ID" value="AAF78513.1"/>
    <property type="molecule type" value="mRNA"/>
</dbReference>
<sequence>MENKSDALKTETQLLDTFDYAWNTTINGARRPDDVLRKLKKISSSTTRFANFAEKLLPFSQKKVGIKNESSKPISTGDKFGAYDDQGRITTSLFWVFKLQQITA</sequence>
<evidence type="ECO:0000313" key="1">
    <source>
        <dbReference type="EMBL" id="AAF78513.1"/>
    </source>
</evidence>